<dbReference type="GO" id="GO:0016787">
    <property type="term" value="F:hydrolase activity"/>
    <property type="evidence" value="ECO:0007669"/>
    <property type="project" value="UniProtKB-KW"/>
</dbReference>
<keyword evidence="1" id="KW-0378">Hydrolase</keyword>
<dbReference type="AlphaFoldDB" id="A0A5C7W0W6"/>
<evidence type="ECO:0000313" key="2">
    <source>
        <dbReference type="Proteomes" id="UP000321055"/>
    </source>
</evidence>
<reference evidence="1 2" key="1">
    <citation type="submission" date="2018-09" db="EMBL/GenBank/DDBJ databases">
        <title>Metagenome Assembled Genomes from an Advanced Water Purification Facility.</title>
        <authorList>
            <person name="Stamps B.W."/>
            <person name="Spear J.R."/>
        </authorList>
    </citation>
    <scope>NUCLEOTIDE SEQUENCE [LARGE SCALE GENOMIC DNA]</scope>
    <source>
        <strain evidence="1">Bin_54_1</strain>
    </source>
</reference>
<name>A0A5C7W0W6_9PROT</name>
<dbReference type="PANTHER" id="PTHR43358:SF4">
    <property type="entry name" value="ALPHA_BETA HYDROLASE FOLD-1 DOMAIN-CONTAINING PROTEIN"/>
    <property type="match status" value="1"/>
</dbReference>
<gene>
    <name evidence="1" type="ORF">E6Q60_00145</name>
</gene>
<dbReference type="InterPro" id="IPR052920">
    <property type="entry name" value="DNA-binding_regulatory"/>
</dbReference>
<comment type="caution">
    <text evidence="1">The sequence shown here is derived from an EMBL/GenBank/DDBJ whole genome shotgun (WGS) entry which is preliminary data.</text>
</comment>
<sequence>MQHTTRLRILLVTIVIATTLIVFALGPLLTAPAPTAVSTLSADFPVESVEIPSQQGVTVHGWLARGIPRGGVLLLVHSMRSNRMEMLSRARFLKDQGYSVLFIDLQAHGETAGDHITFGLREAENVEASVAFLRETFPAERMGAIGASLGAAAIVLAQQNLKLDAVILESLHPTLEEAVDNRLKLHFGDHGSILLPLMLWQLSFYLDVSLDALSPITRINNLNAPVLFISGTHDVHTTQPETERLYAAARFPKELWIVPGAQHFNMHSYAGREYEQRVSDFLSYYLRPHDDG</sequence>
<dbReference type="InterPro" id="IPR029058">
    <property type="entry name" value="AB_hydrolase_fold"/>
</dbReference>
<proteinExistence type="predicted"/>
<organism evidence="1 2">
    <name type="scientific">Nitrosomonas oligotropha</name>
    <dbReference type="NCBI Taxonomy" id="42354"/>
    <lineage>
        <taxon>Bacteria</taxon>
        <taxon>Pseudomonadati</taxon>
        <taxon>Pseudomonadota</taxon>
        <taxon>Betaproteobacteria</taxon>
        <taxon>Nitrosomonadales</taxon>
        <taxon>Nitrosomonadaceae</taxon>
        <taxon>Nitrosomonas</taxon>
    </lineage>
</organism>
<dbReference type="SUPFAM" id="SSF53474">
    <property type="entry name" value="alpha/beta-Hydrolases"/>
    <property type="match status" value="1"/>
</dbReference>
<dbReference type="PANTHER" id="PTHR43358">
    <property type="entry name" value="ALPHA/BETA-HYDROLASE"/>
    <property type="match status" value="1"/>
</dbReference>
<protein>
    <submittedName>
        <fullName evidence="1">Alpha/beta hydrolase</fullName>
    </submittedName>
</protein>
<dbReference type="Gene3D" id="3.40.50.1820">
    <property type="entry name" value="alpha/beta hydrolase"/>
    <property type="match status" value="1"/>
</dbReference>
<dbReference type="Proteomes" id="UP000321055">
    <property type="component" value="Unassembled WGS sequence"/>
</dbReference>
<evidence type="ECO:0000313" key="1">
    <source>
        <dbReference type="EMBL" id="TXI30979.1"/>
    </source>
</evidence>
<dbReference type="EMBL" id="SSFX01000002">
    <property type="protein sequence ID" value="TXI30979.1"/>
    <property type="molecule type" value="Genomic_DNA"/>
</dbReference>
<accession>A0A5C7W0W6</accession>